<organism evidence="2">
    <name type="scientific">Flavobacterium sp. CFS9</name>
    <dbReference type="NCBI Taxonomy" id="3143118"/>
    <lineage>
        <taxon>Bacteria</taxon>
        <taxon>Pseudomonadati</taxon>
        <taxon>Bacteroidota</taxon>
        <taxon>Flavobacteriia</taxon>
        <taxon>Flavobacteriales</taxon>
        <taxon>Flavobacteriaceae</taxon>
        <taxon>Flavobacterium</taxon>
    </lineage>
</organism>
<name>A0AAT9H247_9FLAO</name>
<accession>A0AAT9H247</accession>
<keyword evidence="1" id="KW-1133">Transmembrane helix</keyword>
<dbReference type="AlphaFoldDB" id="A0AAT9H247"/>
<dbReference type="RefSeq" id="WP_369618560.1">
    <property type="nucleotide sequence ID" value="NZ_AP031573.1"/>
</dbReference>
<protein>
    <submittedName>
        <fullName evidence="2">Uncharacterized protein</fullName>
    </submittedName>
</protein>
<proteinExistence type="predicted"/>
<gene>
    <name evidence="2" type="ORF">CFS9_21720</name>
</gene>
<keyword evidence="1" id="KW-0472">Membrane</keyword>
<evidence type="ECO:0000256" key="1">
    <source>
        <dbReference type="SAM" id="Phobius"/>
    </source>
</evidence>
<reference evidence="2" key="1">
    <citation type="submission" date="2024-05" db="EMBL/GenBank/DDBJ databases">
        <title>Whole-Genome Sequence of CFS9, a Potential Fish Probiotic Isolated from the Body Surface of Silurus asotus.</title>
        <authorList>
            <person name="Kojima M."/>
            <person name="Tobioka K."/>
            <person name="Yokota K."/>
            <person name="Nakatani H."/>
            <person name="Hori K."/>
            <person name="Tamaru Y."/>
            <person name="Okazaki F."/>
        </authorList>
    </citation>
    <scope>NUCLEOTIDE SEQUENCE</scope>
    <source>
        <strain evidence="2">CFS9</strain>
    </source>
</reference>
<evidence type="ECO:0000313" key="2">
    <source>
        <dbReference type="EMBL" id="BFM43531.1"/>
    </source>
</evidence>
<dbReference type="EMBL" id="AP031573">
    <property type="protein sequence ID" value="BFM43531.1"/>
    <property type="molecule type" value="Genomic_DNA"/>
</dbReference>
<keyword evidence="1" id="KW-0812">Transmembrane</keyword>
<sequence length="125" mass="14777">MTDDFKPPIKSRTTKELLAIAGAPKKWNPLAYKLAIDELYTRKVNFKLIDQAKYVENRKENLKALKISRESYSIFDFIFNLGETLIEIIFAWDLEKEGYLRKAEQQKKFRILLFFLVAFILLLLL</sequence>
<feature type="transmembrane region" description="Helical" evidence="1">
    <location>
        <begin position="109"/>
        <end position="124"/>
    </location>
</feature>